<dbReference type="RefSeq" id="WP_305006898.1">
    <property type="nucleotide sequence ID" value="NZ_JAUQSY010000007.1"/>
</dbReference>
<feature type="chain" id="PRO_5045762486" evidence="1">
    <location>
        <begin position="30"/>
        <end position="591"/>
    </location>
</feature>
<accession>A0ABT9BBE6</accession>
<name>A0ABT9BBE6_9BACT</name>
<reference evidence="2" key="1">
    <citation type="submission" date="2023-07" db="EMBL/GenBank/DDBJ databases">
        <authorList>
            <person name="Kim M.K."/>
        </authorList>
    </citation>
    <scope>NUCLEOTIDE SEQUENCE</scope>
    <source>
        <strain evidence="2">ASUV-10-1</strain>
    </source>
</reference>
<keyword evidence="3" id="KW-1185">Reference proteome</keyword>
<feature type="signal peptide" evidence="1">
    <location>
        <begin position="1"/>
        <end position="29"/>
    </location>
</feature>
<protein>
    <submittedName>
        <fullName evidence="2">Gliding motility-associated C-terminal domain-containing protein</fullName>
    </submittedName>
</protein>
<gene>
    <name evidence="2" type="ORF">Q5H93_12660</name>
</gene>
<evidence type="ECO:0000256" key="1">
    <source>
        <dbReference type="SAM" id="SignalP"/>
    </source>
</evidence>
<evidence type="ECO:0000313" key="3">
    <source>
        <dbReference type="Proteomes" id="UP001176429"/>
    </source>
</evidence>
<sequence length="591" mass="60622">MLLLYTAYLKLRRTSLAFLSLLAATPALAQTIYTPAALTPTSFTADVVADGAGTALSSTTHGFDTGGTDVQYCLVAPNFVSPTTGGTTRSLPANRILQNPASPTPGLTFQLQPYNGLNSLRIPGSGNGTMTLATPQAAHSVWLAAATGNGAPTGNNPVTLTVQFTDGTIQLFNVDISDWFGGTNFIASNLGRVGRTNDRFDTAPNEPRLYQFELVLSAANYGKLVQGIQVFKTQPSGVTTATVFNGMAITLASPCNLPTAVVASSVGSVCPGQSAQLTATLTGGAGTYTGQWQSSPDGVTWTNIPGATGRTYTATPTATTQYRYRQVCAAGPSSNSNAVTITLTVPSATLSYANATFCRSGRSGVPTVTPAGGTFSAPAGLAINASTGDIDLAASTAGNYVVSYVSSGPCSATAAYSLTVLAPSAALAYAATTFCRVGSSGLPAVTPAGGSFSSSSQGLALNAGTGQIDLAASTAGSYVVSYTSTGQCPATATARIEVKSDALPTFPNVLTPNGDGVNDALKLKFDYPLADVSGFHLMVFNRWGRKLFEGSDPATGWAPDQASGGTYYYTIDYSDCAGRPQHYTGWVDVVK</sequence>
<evidence type="ECO:0000313" key="2">
    <source>
        <dbReference type="EMBL" id="MDO7875587.1"/>
    </source>
</evidence>
<proteinExistence type="predicted"/>
<organism evidence="2 3">
    <name type="scientific">Hymenobacter aranciens</name>
    <dbReference type="NCBI Taxonomy" id="3063996"/>
    <lineage>
        <taxon>Bacteria</taxon>
        <taxon>Pseudomonadati</taxon>
        <taxon>Bacteroidota</taxon>
        <taxon>Cytophagia</taxon>
        <taxon>Cytophagales</taxon>
        <taxon>Hymenobacteraceae</taxon>
        <taxon>Hymenobacter</taxon>
    </lineage>
</organism>
<dbReference type="EMBL" id="JAUQSY010000007">
    <property type="protein sequence ID" value="MDO7875587.1"/>
    <property type="molecule type" value="Genomic_DNA"/>
</dbReference>
<comment type="caution">
    <text evidence="2">The sequence shown here is derived from an EMBL/GenBank/DDBJ whole genome shotgun (WGS) entry which is preliminary data.</text>
</comment>
<keyword evidence="1" id="KW-0732">Signal</keyword>
<dbReference type="Gene3D" id="2.60.40.2700">
    <property type="match status" value="1"/>
</dbReference>
<dbReference type="Pfam" id="PF13585">
    <property type="entry name" value="CHU_C"/>
    <property type="match status" value="1"/>
</dbReference>
<dbReference type="Proteomes" id="UP001176429">
    <property type="component" value="Unassembled WGS sequence"/>
</dbReference>